<accession>A0A1H3LK40</accession>
<keyword evidence="3" id="KW-1185">Reference proteome</keyword>
<proteinExistence type="predicted"/>
<evidence type="ECO:0000313" key="3">
    <source>
        <dbReference type="Proteomes" id="UP000199026"/>
    </source>
</evidence>
<keyword evidence="1" id="KW-1133">Transmembrane helix</keyword>
<reference evidence="2 3" key="1">
    <citation type="submission" date="2016-10" db="EMBL/GenBank/DDBJ databases">
        <authorList>
            <person name="de Groot N.N."/>
        </authorList>
    </citation>
    <scope>NUCLEOTIDE SEQUENCE [LARGE SCALE GENOMIC DNA]</scope>
    <source>
        <strain evidence="2 3">DSM 24677</strain>
    </source>
</reference>
<evidence type="ECO:0000313" key="2">
    <source>
        <dbReference type="EMBL" id="SDY64897.1"/>
    </source>
</evidence>
<evidence type="ECO:0000256" key="1">
    <source>
        <dbReference type="SAM" id="Phobius"/>
    </source>
</evidence>
<organism evidence="2 3">
    <name type="scientific">Lentibacter algarum</name>
    <dbReference type="NCBI Taxonomy" id="576131"/>
    <lineage>
        <taxon>Bacteria</taxon>
        <taxon>Pseudomonadati</taxon>
        <taxon>Pseudomonadota</taxon>
        <taxon>Alphaproteobacteria</taxon>
        <taxon>Rhodobacterales</taxon>
        <taxon>Roseobacteraceae</taxon>
        <taxon>Lentibacter</taxon>
    </lineage>
</organism>
<gene>
    <name evidence="2" type="ORF">SAMN05444486_1034</name>
</gene>
<keyword evidence="1" id="KW-0472">Membrane</keyword>
<dbReference type="Proteomes" id="UP000199026">
    <property type="component" value="Unassembled WGS sequence"/>
</dbReference>
<dbReference type="AlphaFoldDB" id="A0A1H3LK40"/>
<feature type="transmembrane region" description="Helical" evidence="1">
    <location>
        <begin position="12"/>
        <end position="29"/>
    </location>
</feature>
<protein>
    <submittedName>
        <fullName evidence="2">Uncharacterized protein</fullName>
    </submittedName>
</protein>
<dbReference type="EMBL" id="FNPR01000003">
    <property type="protein sequence ID" value="SDY64897.1"/>
    <property type="molecule type" value="Genomic_DNA"/>
</dbReference>
<dbReference type="STRING" id="576131.SAMN05444486_1034"/>
<sequence>MRELGQLSQERFGTLLFVFSLPEATLIAFRKYA</sequence>
<name>A0A1H3LK40_9RHOB</name>
<keyword evidence="1" id="KW-0812">Transmembrane</keyword>